<proteinExistence type="predicted"/>
<organism evidence="2 3">
    <name type="scientific">Nicotiana attenuata</name>
    <name type="common">Coyote tobacco</name>
    <dbReference type="NCBI Taxonomy" id="49451"/>
    <lineage>
        <taxon>Eukaryota</taxon>
        <taxon>Viridiplantae</taxon>
        <taxon>Streptophyta</taxon>
        <taxon>Embryophyta</taxon>
        <taxon>Tracheophyta</taxon>
        <taxon>Spermatophyta</taxon>
        <taxon>Magnoliopsida</taxon>
        <taxon>eudicotyledons</taxon>
        <taxon>Gunneridae</taxon>
        <taxon>Pentapetalae</taxon>
        <taxon>asterids</taxon>
        <taxon>lamiids</taxon>
        <taxon>Solanales</taxon>
        <taxon>Solanaceae</taxon>
        <taxon>Nicotianoideae</taxon>
        <taxon>Nicotianeae</taxon>
        <taxon>Nicotiana</taxon>
    </lineage>
</organism>
<evidence type="ECO:0000256" key="1">
    <source>
        <dbReference type="SAM" id="Phobius"/>
    </source>
</evidence>
<keyword evidence="3" id="KW-1185">Reference proteome</keyword>
<comment type="caution">
    <text evidence="2">The sequence shown here is derived from an EMBL/GenBank/DDBJ whole genome shotgun (WGS) entry which is preliminary data.</text>
</comment>
<keyword evidence="1" id="KW-1133">Transmembrane helix</keyword>
<gene>
    <name evidence="2" type="ORF">A4A49_29700</name>
</gene>
<accession>A0A314L9Y4</accession>
<dbReference type="EMBL" id="MJEQ01000209">
    <property type="protein sequence ID" value="OIT38392.1"/>
    <property type="molecule type" value="Genomic_DNA"/>
</dbReference>
<evidence type="ECO:0000313" key="3">
    <source>
        <dbReference type="Proteomes" id="UP000187609"/>
    </source>
</evidence>
<dbReference type="Gramene" id="OIT38392">
    <property type="protein sequence ID" value="OIT38392"/>
    <property type="gene ID" value="A4A49_29700"/>
</dbReference>
<dbReference type="Proteomes" id="UP000187609">
    <property type="component" value="Unassembled WGS sequence"/>
</dbReference>
<keyword evidence="1" id="KW-0812">Transmembrane</keyword>
<reference evidence="2" key="1">
    <citation type="submission" date="2016-11" db="EMBL/GenBank/DDBJ databases">
        <title>The genome of Nicotiana attenuata.</title>
        <authorList>
            <person name="Xu S."/>
            <person name="Brockmoeller T."/>
            <person name="Gaquerel E."/>
            <person name="Navarro A."/>
            <person name="Kuhl H."/>
            <person name="Gase K."/>
            <person name="Ling Z."/>
            <person name="Zhou W."/>
            <person name="Kreitzer C."/>
            <person name="Stanke M."/>
            <person name="Tang H."/>
            <person name="Lyons E."/>
            <person name="Pandey P."/>
            <person name="Pandey S.P."/>
            <person name="Timmermann B."/>
            <person name="Baldwin I.T."/>
        </authorList>
    </citation>
    <scope>NUCLEOTIDE SEQUENCE [LARGE SCALE GENOMIC DNA]</scope>
    <source>
        <strain evidence="2">UT</strain>
    </source>
</reference>
<dbReference type="AlphaFoldDB" id="A0A314L9Y4"/>
<feature type="transmembrane region" description="Helical" evidence="1">
    <location>
        <begin position="56"/>
        <end position="84"/>
    </location>
</feature>
<evidence type="ECO:0000313" key="2">
    <source>
        <dbReference type="EMBL" id="OIT38392.1"/>
    </source>
</evidence>
<protein>
    <submittedName>
        <fullName evidence="2">Uncharacterized protein</fullName>
    </submittedName>
</protein>
<sequence>MRRQREMGFSVGWSPLCYVFSIRETNLWEKEKQEKENDKPQQHPFSIYLCQKTATLVLSLLLLLPLLSMITAALELYTWCHFYIDLHRSPENGL</sequence>
<name>A0A314L9Y4_NICAT</name>
<keyword evidence="1" id="KW-0472">Membrane</keyword>